<dbReference type="SUPFAM" id="SSF50447">
    <property type="entry name" value="Translation proteins"/>
    <property type="match status" value="1"/>
</dbReference>
<dbReference type="Pfam" id="PF00009">
    <property type="entry name" value="GTP_EFTU"/>
    <property type="match status" value="1"/>
</dbReference>
<evidence type="ECO:0000313" key="5">
    <source>
        <dbReference type="Proteomes" id="UP001056455"/>
    </source>
</evidence>
<dbReference type="InterPro" id="IPR027417">
    <property type="entry name" value="P-loop_NTPase"/>
</dbReference>
<evidence type="ECO:0000256" key="2">
    <source>
        <dbReference type="SAM" id="MobiDB-lite"/>
    </source>
</evidence>
<keyword evidence="1" id="KW-0342">GTP-binding</keyword>
<reference evidence="4" key="1">
    <citation type="submission" date="2022-06" db="EMBL/GenBank/DDBJ databases">
        <title>Ornithinimicrobium HY1793.</title>
        <authorList>
            <person name="Huang Y."/>
        </authorList>
    </citation>
    <scope>NUCLEOTIDE SEQUENCE</scope>
    <source>
        <strain evidence="4">HY1793</strain>
    </source>
</reference>
<dbReference type="Proteomes" id="UP001056455">
    <property type="component" value="Chromosome"/>
</dbReference>
<keyword evidence="1" id="KW-0547">Nucleotide-binding</keyword>
<dbReference type="Gene3D" id="3.40.50.300">
    <property type="entry name" value="P-loop containing nucleotide triphosphate hydrolases"/>
    <property type="match status" value="1"/>
</dbReference>
<feature type="compositionally biased region" description="Basic and acidic residues" evidence="2">
    <location>
        <begin position="372"/>
        <end position="392"/>
    </location>
</feature>
<dbReference type="SUPFAM" id="SSF52540">
    <property type="entry name" value="P-loop containing nucleoside triphosphate hydrolases"/>
    <property type="match status" value="1"/>
</dbReference>
<dbReference type="InterPro" id="IPR036388">
    <property type="entry name" value="WH-like_DNA-bd_sf"/>
</dbReference>
<dbReference type="InterPro" id="IPR036390">
    <property type="entry name" value="WH_DNA-bd_sf"/>
</dbReference>
<keyword evidence="5" id="KW-1185">Reference proteome</keyword>
<dbReference type="InterPro" id="IPR009000">
    <property type="entry name" value="Transl_B-barrel_sf"/>
</dbReference>
<dbReference type="InterPro" id="IPR050055">
    <property type="entry name" value="EF-Tu_GTPase"/>
</dbReference>
<organism evidence="4 5">
    <name type="scientific">Ornithinimicrobium faecis</name>
    <dbReference type="NCBI Taxonomy" id="2934158"/>
    <lineage>
        <taxon>Bacteria</taxon>
        <taxon>Bacillati</taxon>
        <taxon>Actinomycetota</taxon>
        <taxon>Actinomycetes</taxon>
        <taxon>Micrococcales</taxon>
        <taxon>Ornithinimicrobiaceae</taxon>
        <taxon>Ornithinimicrobium</taxon>
    </lineage>
</organism>
<name>A0ABY4YYF8_9MICO</name>
<dbReference type="EMBL" id="CP099489">
    <property type="protein sequence ID" value="USQ81794.1"/>
    <property type="molecule type" value="Genomic_DNA"/>
</dbReference>
<dbReference type="RefSeq" id="WP_252595330.1">
    <property type="nucleotide sequence ID" value="NZ_CP099489.1"/>
</dbReference>
<dbReference type="PANTHER" id="PTHR43721:SF22">
    <property type="entry name" value="ELONGATION FACTOR TU, MITOCHONDRIAL"/>
    <property type="match status" value="1"/>
</dbReference>
<dbReference type="Pfam" id="PF09107">
    <property type="entry name" value="WHD_3rd_SelB"/>
    <property type="match status" value="1"/>
</dbReference>
<protein>
    <submittedName>
        <fullName evidence="4">SelB C-terminal domain-containing protein</fullName>
    </submittedName>
</protein>
<dbReference type="CDD" id="cd04171">
    <property type="entry name" value="SelB"/>
    <property type="match status" value="1"/>
</dbReference>
<feature type="region of interest" description="Disordered" evidence="2">
    <location>
        <begin position="370"/>
        <end position="392"/>
    </location>
</feature>
<gene>
    <name evidence="4" type="ORF">NF556_09150</name>
</gene>
<feature type="domain" description="Tr-type G" evidence="3">
    <location>
        <begin position="1"/>
        <end position="173"/>
    </location>
</feature>
<dbReference type="Gene3D" id="1.10.10.10">
    <property type="entry name" value="Winged helix-like DNA-binding domain superfamily/Winged helix DNA-binding domain"/>
    <property type="match status" value="1"/>
</dbReference>
<dbReference type="InterPro" id="IPR015191">
    <property type="entry name" value="SelB_WHD4"/>
</dbReference>
<proteinExistence type="predicted"/>
<evidence type="ECO:0000256" key="1">
    <source>
        <dbReference type="ARBA" id="ARBA00023134"/>
    </source>
</evidence>
<dbReference type="InterPro" id="IPR000795">
    <property type="entry name" value="T_Tr_GTP-bd_dom"/>
</dbReference>
<dbReference type="PROSITE" id="PS51722">
    <property type="entry name" value="G_TR_2"/>
    <property type="match status" value="1"/>
</dbReference>
<sequence>MKRVLATAGHVDHGKSTLVRALTGRDPDRLDEEHARGLTIELGFAWTTLPSGADVALVDVPGHQRFIGTTLAGLGPSSAVVFVVAADQGWQAQSSEHLAVVRALGIRDGILVLTRCDLADADRQRAVREAAERQFATAGLTLPTCPVSAVTADGLDALRLALDDLVARMPTPDPDAPVRLWCDRSFTISGAGTVVTGTLGAGTLRTGDHLTLLSGERSRDVVVRGLHSEDVPHEAVGPVSRVAVNLRRTGTEAVGRASVLLTPGAYAEAQVIDVALEWVDGGLGDARREGTNTQAPPEQAVLHVGTAAQPVHVRPLTAGDEPVRHARLTAPTPLPWHVGDLAILRDPGDRRLWSVRVLDVDPLPLRRRGAARRRDEELSGPHSPADTRLRSRSAEHPAVLARLGLPDPEHGVRVGHWWVDAGALTTWQEHLTQLVRDHHGQRPLSHGIPVVEAGRSLDLPDHLRSPEEGGSLPRDVPPLTVELVHHLAQDAGLTVTGGRVRAAETGDLGPAESAVTVVEEQLRQDPFAAPDRDQLRDLGLGATELAAATRVGRLLRIADDVVLLPDGPARAMRELAALEQPFTLSAARQVLGTTRRVAVPLLEHLDHRGWTRRVDGQLREVM</sequence>
<evidence type="ECO:0000313" key="4">
    <source>
        <dbReference type="EMBL" id="USQ81794.1"/>
    </source>
</evidence>
<dbReference type="PANTHER" id="PTHR43721">
    <property type="entry name" value="ELONGATION FACTOR TU-RELATED"/>
    <property type="match status" value="1"/>
</dbReference>
<evidence type="ECO:0000259" key="3">
    <source>
        <dbReference type="PROSITE" id="PS51722"/>
    </source>
</evidence>
<dbReference type="Gene3D" id="2.40.30.10">
    <property type="entry name" value="Translation factors"/>
    <property type="match status" value="1"/>
</dbReference>
<accession>A0ABY4YYF8</accession>
<dbReference type="SUPFAM" id="SSF46785">
    <property type="entry name" value="Winged helix' DNA-binding domain"/>
    <property type="match status" value="1"/>
</dbReference>